<reference evidence="1 2" key="1">
    <citation type="submission" date="2021-12" db="EMBL/GenBank/DDBJ databases">
        <title>Discovery of the Pendulisporaceae a myxobacterial family with distinct sporulation behavior and unique specialized metabolism.</title>
        <authorList>
            <person name="Garcia R."/>
            <person name="Popoff A."/>
            <person name="Bader C.D."/>
            <person name="Loehr J."/>
            <person name="Walesch S."/>
            <person name="Walt C."/>
            <person name="Boldt J."/>
            <person name="Bunk B."/>
            <person name="Haeckl F.J.F.P.J."/>
            <person name="Gunesch A.P."/>
            <person name="Birkelbach J."/>
            <person name="Nuebel U."/>
            <person name="Pietschmann T."/>
            <person name="Bach T."/>
            <person name="Mueller R."/>
        </authorList>
    </citation>
    <scope>NUCLEOTIDE SEQUENCE [LARGE SCALE GENOMIC DNA]</scope>
    <source>
        <strain evidence="1 2">MSr11954</strain>
    </source>
</reference>
<name>A0ABZ2LPV1_9BACT</name>
<sequence length="134" mass="14901">MSSRKPLSRPSTLFARPVRLFTPSASLAPIASAASIALLATALGLFAPACAHDPAPPSRLIYVAIPPPPDPVEVSGSAPSPRYVWVTGRYDWNGVEYVWIPGQWEPRPHERAVWVSGRWMRTRYGWVWVEGHWS</sequence>
<dbReference type="EMBL" id="CP089984">
    <property type="protein sequence ID" value="WXB12782.1"/>
    <property type="molecule type" value="Genomic_DNA"/>
</dbReference>
<organism evidence="1 2">
    <name type="scientific">Pendulispora albinea</name>
    <dbReference type="NCBI Taxonomy" id="2741071"/>
    <lineage>
        <taxon>Bacteria</taxon>
        <taxon>Pseudomonadati</taxon>
        <taxon>Myxococcota</taxon>
        <taxon>Myxococcia</taxon>
        <taxon>Myxococcales</taxon>
        <taxon>Sorangiineae</taxon>
        <taxon>Pendulisporaceae</taxon>
        <taxon>Pendulispora</taxon>
    </lineage>
</organism>
<dbReference type="RefSeq" id="WP_394822402.1">
    <property type="nucleotide sequence ID" value="NZ_CP089984.1"/>
</dbReference>
<evidence type="ECO:0000313" key="1">
    <source>
        <dbReference type="EMBL" id="WXB12782.1"/>
    </source>
</evidence>
<dbReference type="Pfam" id="PF12779">
    <property type="entry name" value="WXXGXW"/>
    <property type="match status" value="2"/>
</dbReference>
<dbReference type="InterPro" id="IPR024447">
    <property type="entry name" value="YXWGXW_rpt"/>
</dbReference>
<evidence type="ECO:0000313" key="2">
    <source>
        <dbReference type="Proteomes" id="UP001370348"/>
    </source>
</evidence>
<dbReference type="Proteomes" id="UP001370348">
    <property type="component" value="Chromosome"/>
</dbReference>
<keyword evidence="2" id="KW-1185">Reference proteome</keyword>
<evidence type="ECO:0008006" key="3">
    <source>
        <dbReference type="Google" id="ProtNLM"/>
    </source>
</evidence>
<gene>
    <name evidence="1" type="ORF">LZC94_33645</name>
</gene>
<protein>
    <recommendedName>
        <fullName evidence="3">YXWGXW repeat-containing protein</fullName>
    </recommendedName>
</protein>
<accession>A0ABZ2LPV1</accession>
<proteinExistence type="predicted"/>